<dbReference type="PIRSF" id="PIRSF000193">
    <property type="entry name" value="Pyrrol-5-carb_rd"/>
    <property type="match status" value="1"/>
</dbReference>
<evidence type="ECO:0000313" key="10">
    <source>
        <dbReference type="Proteomes" id="UP000698963"/>
    </source>
</evidence>
<comment type="pathway">
    <text evidence="4">Amino-acid biosynthesis; L-proline biosynthesis; L-proline from L-glutamate 5-semialdehyde: step 1/1.</text>
</comment>
<feature type="domain" description="Pyrroline-5-carboxylate reductase catalytic N-terminal" evidence="7">
    <location>
        <begin position="3"/>
        <end position="95"/>
    </location>
</feature>
<dbReference type="Gene3D" id="1.10.3730.10">
    <property type="entry name" value="ProC C-terminal domain-like"/>
    <property type="match status" value="1"/>
</dbReference>
<evidence type="ECO:0000256" key="5">
    <source>
        <dbReference type="NCBIfam" id="TIGR00112"/>
    </source>
</evidence>
<dbReference type="Gene3D" id="3.40.50.720">
    <property type="entry name" value="NAD(P)-binding Rossmann-like Domain"/>
    <property type="match status" value="1"/>
</dbReference>
<dbReference type="PANTHER" id="PTHR11645:SF0">
    <property type="entry name" value="PYRROLINE-5-CARBOXYLATE REDUCTASE 3"/>
    <property type="match status" value="1"/>
</dbReference>
<dbReference type="InterPro" id="IPR028939">
    <property type="entry name" value="P5C_Rdtase_cat_N"/>
</dbReference>
<evidence type="ECO:0000259" key="8">
    <source>
        <dbReference type="Pfam" id="PF14748"/>
    </source>
</evidence>
<dbReference type="Proteomes" id="UP000698963">
    <property type="component" value="Unassembled WGS sequence"/>
</dbReference>
<comment type="similarity">
    <text evidence="1 4">Belongs to the pyrroline-5-carboxylate reductase family.</text>
</comment>
<evidence type="ECO:0000256" key="2">
    <source>
        <dbReference type="ARBA" id="ARBA00022857"/>
    </source>
</evidence>
<comment type="subcellular location">
    <subcellularLocation>
        <location evidence="4">Cytoplasm</location>
    </subcellularLocation>
</comment>
<dbReference type="AlphaFoldDB" id="A0A921AY11"/>
<dbReference type="Pfam" id="PF03807">
    <property type="entry name" value="F420_oxidored"/>
    <property type="match status" value="1"/>
</dbReference>
<accession>A0A921AY11</accession>
<keyword evidence="4" id="KW-0641">Proline biosynthesis</keyword>
<gene>
    <name evidence="4 9" type="primary">proC</name>
    <name evidence="9" type="ORF">K8W16_12255</name>
</gene>
<evidence type="ECO:0000256" key="3">
    <source>
        <dbReference type="ARBA" id="ARBA00023002"/>
    </source>
</evidence>
<evidence type="ECO:0000313" key="9">
    <source>
        <dbReference type="EMBL" id="HJD98400.1"/>
    </source>
</evidence>
<dbReference type="InterPro" id="IPR000304">
    <property type="entry name" value="Pyrroline-COOH_reductase"/>
</dbReference>
<evidence type="ECO:0000256" key="6">
    <source>
        <dbReference type="PIRSR" id="PIRSR000193-1"/>
    </source>
</evidence>
<dbReference type="InterPro" id="IPR029036">
    <property type="entry name" value="P5CR_dimer"/>
</dbReference>
<keyword evidence="2 4" id="KW-0521">NADP</keyword>
<dbReference type="PANTHER" id="PTHR11645">
    <property type="entry name" value="PYRROLINE-5-CARBOXYLATE REDUCTASE"/>
    <property type="match status" value="1"/>
</dbReference>
<reference evidence="9" key="2">
    <citation type="submission" date="2021-09" db="EMBL/GenBank/DDBJ databases">
        <authorList>
            <person name="Gilroy R."/>
        </authorList>
    </citation>
    <scope>NUCLEOTIDE SEQUENCE</scope>
    <source>
        <strain evidence="9">ChiGjej2B2-19336</strain>
    </source>
</reference>
<dbReference type="GO" id="GO:0055129">
    <property type="term" value="P:L-proline biosynthetic process"/>
    <property type="evidence" value="ECO:0007669"/>
    <property type="project" value="UniProtKB-UniRule"/>
</dbReference>
<evidence type="ECO:0000256" key="1">
    <source>
        <dbReference type="ARBA" id="ARBA00005525"/>
    </source>
</evidence>
<comment type="catalytic activity">
    <reaction evidence="4">
        <text>L-proline + NAD(+) = (S)-1-pyrroline-5-carboxylate + NADH + 2 H(+)</text>
        <dbReference type="Rhea" id="RHEA:14105"/>
        <dbReference type="ChEBI" id="CHEBI:15378"/>
        <dbReference type="ChEBI" id="CHEBI:17388"/>
        <dbReference type="ChEBI" id="CHEBI:57540"/>
        <dbReference type="ChEBI" id="CHEBI:57945"/>
        <dbReference type="ChEBI" id="CHEBI:60039"/>
        <dbReference type="EC" id="1.5.1.2"/>
    </reaction>
</comment>
<dbReference type="SUPFAM" id="SSF48179">
    <property type="entry name" value="6-phosphogluconate dehydrogenase C-terminal domain-like"/>
    <property type="match status" value="1"/>
</dbReference>
<reference evidence="9" key="1">
    <citation type="journal article" date="2021" name="PeerJ">
        <title>Extensive microbial diversity within the chicken gut microbiome revealed by metagenomics and culture.</title>
        <authorList>
            <person name="Gilroy R."/>
            <person name="Ravi A."/>
            <person name="Getino M."/>
            <person name="Pursley I."/>
            <person name="Horton D.L."/>
            <person name="Alikhan N.F."/>
            <person name="Baker D."/>
            <person name="Gharbi K."/>
            <person name="Hall N."/>
            <person name="Watson M."/>
            <person name="Adriaenssens E.M."/>
            <person name="Foster-Nyarko E."/>
            <person name="Jarju S."/>
            <person name="Secka A."/>
            <person name="Antonio M."/>
            <person name="Oren A."/>
            <person name="Chaudhuri R.R."/>
            <person name="La Ragione R."/>
            <person name="Hildebrand F."/>
            <person name="Pallen M.J."/>
        </authorList>
    </citation>
    <scope>NUCLEOTIDE SEQUENCE</scope>
    <source>
        <strain evidence="9">ChiGjej2B2-19336</strain>
    </source>
</reference>
<organism evidence="9 10">
    <name type="scientific">Mailhella massiliensis</name>
    <dbReference type="NCBI Taxonomy" id="1903261"/>
    <lineage>
        <taxon>Bacteria</taxon>
        <taxon>Pseudomonadati</taxon>
        <taxon>Thermodesulfobacteriota</taxon>
        <taxon>Desulfovibrionia</taxon>
        <taxon>Desulfovibrionales</taxon>
        <taxon>Desulfovibrionaceae</taxon>
        <taxon>Mailhella</taxon>
    </lineage>
</organism>
<keyword evidence="4" id="KW-0963">Cytoplasm</keyword>
<evidence type="ECO:0000256" key="4">
    <source>
        <dbReference type="HAMAP-Rule" id="MF_01925"/>
    </source>
</evidence>
<dbReference type="SUPFAM" id="SSF51735">
    <property type="entry name" value="NAD(P)-binding Rossmann-fold domains"/>
    <property type="match status" value="1"/>
</dbReference>
<keyword evidence="4" id="KW-0028">Amino-acid biosynthesis</keyword>
<dbReference type="EMBL" id="DYZA01000255">
    <property type="protein sequence ID" value="HJD98400.1"/>
    <property type="molecule type" value="Genomic_DNA"/>
</dbReference>
<dbReference type="EC" id="1.5.1.2" evidence="4 5"/>
<feature type="binding site" evidence="6">
    <location>
        <begin position="7"/>
        <end position="12"/>
    </location>
    <ligand>
        <name>NADP(+)</name>
        <dbReference type="ChEBI" id="CHEBI:58349"/>
    </ligand>
</feature>
<keyword evidence="3 4" id="KW-0560">Oxidoreductase</keyword>
<dbReference type="NCBIfam" id="TIGR00112">
    <property type="entry name" value="proC"/>
    <property type="match status" value="1"/>
</dbReference>
<name>A0A921AY11_9BACT</name>
<dbReference type="RefSeq" id="WP_304124294.1">
    <property type="nucleotide sequence ID" value="NZ_DYZA01000255.1"/>
</dbReference>
<comment type="catalytic activity">
    <reaction evidence="4">
        <text>L-proline + NADP(+) = (S)-1-pyrroline-5-carboxylate + NADPH + 2 H(+)</text>
        <dbReference type="Rhea" id="RHEA:14109"/>
        <dbReference type="ChEBI" id="CHEBI:15378"/>
        <dbReference type="ChEBI" id="CHEBI:17388"/>
        <dbReference type="ChEBI" id="CHEBI:57783"/>
        <dbReference type="ChEBI" id="CHEBI:58349"/>
        <dbReference type="ChEBI" id="CHEBI:60039"/>
        <dbReference type="EC" id="1.5.1.2"/>
    </reaction>
</comment>
<dbReference type="Pfam" id="PF14748">
    <property type="entry name" value="P5CR_dimer"/>
    <property type="match status" value="1"/>
</dbReference>
<protein>
    <recommendedName>
        <fullName evidence="4 5">Pyrroline-5-carboxylate reductase</fullName>
        <shortName evidence="4">P5C reductase</shortName>
        <shortName evidence="4">P5CR</shortName>
        <ecNumber evidence="4 5">1.5.1.2</ecNumber>
    </recommendedName>
    <alternativeName>
        <fullName evidence="4">PCA reductase</fullName>
    </alternativeName>
</protein>
<feature type="binding site" evidence="6">
    <location>
        <begin position="67"/>
        <end position="70"/>
    </location>
    <ligand>
        <name>NADP(+)</name>
        <dbReference type="ChEBI" id="CHEBI:58349"/>
    </ligand>
</feature>
<sequence length="268" mass="28590">MKRIGCIGCGNMGAGVLKGLVAHEEFELFGHDHTRAKVEAIEAEGRRVAWAASPLELARLCDVVILAVKPYQMEAMLEEIRPALDPSKVVLSLAAAFSMEKLRKGVEGSCPVARCMPNLPVIVGKGVFALCLDDDALDEARREALLAMFRLMGRALPLAENMFPAFSALVGCGPAFQLLFMEGLLNAGITMGFKAPVARELIAAMVEGTACLALEGKESFSDLRVKVCSPSGTTIRGVNHLERCAVPGHAADAVLEALKRDLEMAAAK</sequence>
<dbReference type="HAMAP" id="MF_01925">
    <property type="entry name" value="P5C_reductase"/>
    <property type="match status" value="1"/>
</dbReference>
<feature type="domain" description="Pyrroline-5-carboxylate reductase dimerisation" evidence="8">
    <location>
        <begin position="160"/>
        <end position="264"/>
    </location>
</feature>
<dbReference type="GO" id="GO:0005737">
    <property type="term" value="C:cytoplasm"/>
    <property type="evidence" value="ECO:0007669"/>
    <property type="project" value="UniProtKB-SubCell"/>
</dbReference>
<proteinExistence type="inferred from homology"/>
<dbReference type="GO" id="GO:0004735">
    <property type="term" value="F:pyrroline-5-carboxylate reductase activity"/>
    <property type="evidence" value="ECO:0007669"/>
    <property type="project" value="UniProtKB-UniRule"/>
</dbReference>
<evidence type="ECO:0000259" key="7">
    <source>
        <dbReference type="Pfam" id="PF03807"/>
    </source>
</evidence>
<comment type="function">
    <text evidence="4">Catalyzes the reduction of 1-pyrroline-5-carboxylate (PCA) to L-proline.</text>
</comment>
<dbReference type="InterPro" id="IPR008927">
    <property type="entry name" value="6-PGluconate_DH-like_C_sf"/>
</dbReference>
<dbReference type="InterPro" id="IPR036291">
    <property type="entry name" value="NAD(P)-bd_dom_sf"/>
</dbReference>
<comment type="caution">
    <text evidence="9">The sequence shown here is derived from an EMBL/GenBank/DDBJ whole genome shotgun (WGS) entry which is preliminary data.</text>
</comment>